<dbReference type="Pfam" id="PF13456">
    <property type="entry name" value="RVT_3"/>
    <property type="match status" value="1"/>
</dbReference>
<keyword evidence="3" id="KW-1185">Reference proteome</keyword>
<sequence length="225" mass="25078">MVRRKKASMRSVRRPTLMREKNNDPMVGSWADLGLLWAIWNSRNKAIFNPAHDLDFSLEVSQSVDAALSPTSTKHGYGAVVTYIQGQIVAGFSVPLTSGLPPKFAEAEALNRALLWCQAIRFPLSSIVSDCQTLVRRFKSIPLIDRVYQASSSVSPSIEDVCANLTLDEEEQGGFEIGEEVVTECTFDGRWCLVGKFLSGRVMDLDFVQHQLAFLWKPGMGMYVK</sequence>
<protein>
    <recommendedName>
        <fullName evidence="1">RNase H type-1 domain-containing protein</fullName>
    </recommendedName>
</protein>
<dbReference type="InterPro" id="IPR052929">
    <property type="entry name" value="RNase_H-like_EbsB-rel"/>
</dbReference>
<dbReference type="InterPro" id="IPR012337">
    <property type="entry name" value="RNaseH-like_sf"/>
</dbReference>
<evidence type="ECO:0000313" key="3">
    <source>
        <dbReference type="Proteomes" id="UP000596661"/>
    </source>
</evidence>
<reference evidence="2" key="1">
    <citation type="submission" date="2018-11" db="EMBL/GenBank/DDBJ databases">
        <authorList>
            <person name="Grassa J C."/>
        </authorList>
    </citation>
    <scope>NUCLEOTIDE SEQUENCE [LARGE SCALE GENOMIC DNA]</scope>
</reference>
<evidence type="ECO:0000313" key="2">
    <source>
        <dbReference type="EnsemblPlants" id="cds.evm.model.04.890"/>
    </source>
</evidence>
<dbReference type="EnsemblPlants" id="evm.model.04.890">
    <property type="protein sequence ID" value="cds.evm.model.04.890"/>
    <property type="gene ID" value="evm.TU.04.890"/>
</dbReference>
<evidence type="ECO:0000259" key="1">
    <source>
        <dbReference type="Pfam" id="PF13456"/>
    </source>
</evidence>
<name>A0A803PJ46_CANSA</name>
<dbReference type="PANTHER" id="PTHR47074">
    <property type="entry name" value="BNAC02G40300D PROTEIN"/>
    <property type="match status" value="1"/>
</dbReference>
<dbReference type="SUPFAM" id="SSF53098">
    <property type="entry name" value="Ribonuclease H-like"/>
    <property type="match status" value="1"/>
</dbReference>
<reference evidence="2" key="2">
    <citation type="submission" date="2021-03" db="UniProtKB">
        <authorList>
            <consortium name="EnsemblPlants"/>
        </authorList>
    </citation>
    <scope>IDENTIFICATION</scope>
</reference>
<accession>A0A803PJ46</accession>
<feature type="domain" description="RNase H type-1" evidence="1">
    <location>
        <begin position="64"/>
        <end position="139"/>
    </location>
</feature>
<dbReference type="PANTHER" id="PTHR47074:SF11">
    <property type="entry name" value="REVERSE TRANSCRIPTASE-LIKE PROTEIN"/>
    <property type="match status" value="1"/>
</dbReference>
<dbReference type="EMBL" id="UZAU01000369">
    <property type="status" value="NOT_ANNOTATED_CDS"/>
    <property type="molecule type" value="Genomic_DNA"/>
</dbReference>
<dbReference type="InterPro" id="IPR002156">
    <property type="entry name" value="RNaseH_domain"/>
</dbReference>
<organism evidence="2 3">
    <name type="scientific">Cannabis sativa</name>
    <name type="common">Hemp</name>
    <name type="synonym">Marijuana</name>
    <dbReference type="NCBI Taxonomy" id="3483"/>
    <lineage>
        <taxon>Eukaryota</taxon>
        <taxon>Viridiplantae</taxon>
        <taxon>Streptophyta</taxon>
        <taxon>Embryophyta</taxon>
        <taxon>Tracheophyta</taxon>
        <taxon>Spermatophyta</taxon>
        <taxon>Magnoliopsida</taxon>
        <taxon>eudicotyledons</taxon>
        <taxon>Gunneridae</taxon>
        <taxon>Pentapetalae</taxon>
        <taxon>rosids</taxon>
        <taxon>fabids</taxon>
        <taxon>Rosales</taxon>
        <taxon>Cannabaceae</taxon>
        <taxon>Cannabis</taxon>
    </lineage>
</organism>
<proteinExistence type="predicted"/>
<dbReference type="Proteomes" id="UP000596661">
    <property type="component" value="Chromosome 4"/>
</dbReference>
<dbReference type="GO" id="GO:0004523">
    <property type="term" value="F:RNA-DNA hybrid ribonuclease activity"/>
    <property type="evidence" value="ECO:0007669"/>
    <property type="project" value="InterPro"/>
</dbReference>
<dbReference type="GO" id="GO:0003676">
    <property type="term" value="F:nucleic acid binding"/>
    <property type="evidence" value="ECO:0007669"/>
    <property type="project" value="InterPro"/>
</dbReference>
<dbReference type="Gramene" id="evm.model.04.890">
    <property type="protein sequence ID" value="cds.evm.model.04.890"/>
    <property type="gene ID" value="evm.TU.04.890"/>
</dbReference>
<dbReference type="AlphaFoldDB" id="A0A803PJ46"/>